<dbReference type="EC" id="3.2.1.51" evidence="2"/>
<accession>A0A851GFH7</accession>
<keyword evidence="5" id="KW-0326">Glycosidase</keyword>
<keyword evidence="3" id="KW-0732">Signal</keyword>
<evidence type="ECO:0000256" key="3">
    <source>
        <dbReference type="ARBA" id="ARBA00022729"/>
    </source>
</evidence>
<dbReference type="SMART" id="SM00812">
    <property type="entry name" value="Alpha_L_fucos"/>
    <property type="match status" value="1"/>
</dbReference>
<evidence type="ECO:0000256" key="2">
    <source>
        <dbReference type="ARBA" id="ARBA00012662"/>
    </source>
</evidence>
<dbReference type="SUPFAM" id="SSF49785">
    <property type="entry name" value="Galactose-binding domain-like"/>
    <property type="match status" value="1"/>
</dbReference>
<dbReference type="PANTHER" id="PTHR10030">
    <property type="entry name" value="ALPHA-L-FUCOSIDASE"/>
    <property type="match status" value="1"/>
</dbReference>
<protein>
    <recommendedName>
        <fullName evidence="2">alpha-L-fucosidase</fullName>
        <ecNumber evidence="2">3.2.1.51</ecNumber>
    </recommendedName>
</protein>
<proteinExistence type="inferred from homology"/>
<dbReference type="AlphaFoldDB" id="A0A851GFH7"/>
<dbReference type="InterPro" id="IPR017853">
    <property type="entry name" value="GH"/>
</dbReference>
<dbReference type="GO" id="GO:0016139">
    <property type="term" value="P:glycoside catabolic process"/>
    <property type="evidence" value="ECO:0007669"/>
    <property type="project" value="TreeGrafter"/>
</dbReference>
<dbReference type="Proteomes" id="UP000557872">
    <property type="component" value="Unassembled WGS sequence"/>
</dbReference>
<dbReference type="SUPFAM" id="SSF51445">
    <property type="entry name" value="(Trans)glycosidases"/>
    <property type="match status" value="1"/>
</dbReference>
<dbReference type="GO" id="GO:0004560">
    <property type="term" value="F:alpha-L-fucosidase activity"/>
    <property type="evidence" value="ECO:0007669"/>
    <property type="project" value="InterPro"/>
</dbReference>
<gene>
    <name evidence="7" type="ORF">HW115_11730</name>
</gene>
<evidence type="ECO:0000256" key="5">
    <source>
        <dbReference type="ARBA" id="ARBA00023295"/>
    </source>
</evidence>
<dbReference type="Gene3D" id="3.20.20.80">
    <property type="entry name" value="Glycosidases"/>
    <property type="match status" value="1"/>
</dbReference>
<name>A0A851GFH7_9BACT</name>
<evidence type="ECO:0000313" key="8">
    <source>
        <dbReference type="Proteomes" id="UP000557872"/>
    </source>
</evidence>
<dbReference type="PANTHER" id="PTHR10030:SF37">
    <property type="entry name" value="ALPHA-L-FUCOSIDASE-RELATED"/>
    <property type="match status" value="1"/>
</dbReference>
<dbReference type="GO" id="GO:0006004">
    <property type="term" value="P:fucose metabolic process"/>
    <property type="evidence" value="ECO:0007669"/>
    <property type="project" value="TreeGrafter"/>
</dbReference>
<dbReference type="InterPro" id="IPR036439">
    <property type="entry name" value="Dockerin_dom_sf"/>
</dbReference>
<dbReference type="InterPro" id="IPR008979">
    <property type="entry name" value="Galactose-bd-like_sf"/>
</dbReference>
<dbReference type="GO" id="GO:0005764">
    <property type="term" value="C:lysosome"/>
    <property type="evidence" value="ECO:0007669"/>
    <property type="project" value="TreeGrafter"/>
</dbReference>
<evidence type="ECO:0000256" key="4">
    <source>
        <dbReference type="ARBA" id="ARBA00022801"/>
    </source>
</evidence>
<comment type="caution">
    <text evidence="7">The sequence shown here is derived from an EMBL/GenBank/DDBJ whole genome shotgun (WGS) entry which is preliminary data.</text>
</comment>
<dbReference type="InterPro" id="IPR018247">
    <property type="entry name" value="EF_Hand_1_Ca_BS"/>
</dbReference>
<keyword evidence="8" id="KW-1185">Reference proteome</keyword>
<dbReference type="Gene3D" id="1.10.1330.10">
    <property type="entry name" value="Dockerin domain"/>
    <property type="match status" value="1"/>
</dbReference>
<evidence type="ECO:0000313" key="7">
    <source>
        <dbReference type="EMBL" id="NWK56283.1"/>
    </source>
</evidence>
<dbReference type="Pfam" id="PF01120">
    <property type="entry name" value="Alpha_L_fucos"/>
    <property type="match status" value="1"/>
</dbReference>
<evidence type="ECO:0000256" key="1">
    <source>
        <dbReference type="ARBA" id="ARBA00007951"/>
    </source>
</evidence>
<dbReference type="EMBL" id="JACBAZ010000004">
    <property type="protein sequence ID" value="NWK56283.1"/>
    <property type="molecule type" value="Genomic_DNA"/>
</dbReference>
<evidence type="ECO:0000259" key="6">
    <source>
        <dbReference type="Pfam" id="PF01120"/>
    </source>
</evidence>
<comment type="similarity">
    <text evidence="1">Belongs to the glycosyl hydrolase 29 family.</text>
</comment>
<sequence length="806" mass="87468">MRVGLFIHWGLYSASEGAWQGSRVGGASEWIQQGANIPTSSYASVLKPQFTPSADWATNIAREAKAAGMEYVVITAKHHDGFTLFNSTEYWSTGASDDSTKTSNPYGGSNISPPDRDLMLELCNAVRAEGLKVGLYYSIIDWQHPNAYRGNNGLPKPSVMANSKYDENSADPDPAAGSYKTYIYNHVEQLMTQYGEICELWFDYSSHAVQDSDWGADALMAMIRSHQPNLMVNNRLYEGLENGNGDFATPERTIPANGLPYDWETVTSWDDTSWGYKSISNGARYKSTRQALQLYAEASSKGGNMLLNIGPDRFGATPTEQADRMSELGDWMTVNGEALKSTRASGIDASSLWGRMTMHKSGNRYYAIVFDRPADGVIDITSATEGKIVHSISVSRLTSSGPVNVPVNISDGYYSVNLDSANLDIHQSATFRIDLDAAPLPTLPNLATGKATSSSSVYDPNGLNLHGGLAVDGDYSANTSSSSLNLFHSASDDTNPWLQIELGGTYRIREITLFNRAGFTSRLRDITIEVLDSSDQVVASYAELNDGNALNGPTKLKVFLQNEQVVSGQKIRISRASDSGGGDDNTVLTLSEVEIKGSVLADATLDGSVDQDDIDLLAANWGSGSTWETGDMNGDGSVDQADLTLALTSWTGSEKANLAQIPAAFLDADADQLDDHWELIHFGSISTQDSSGNPDGDRYNNLWEMAFGGDPNVSESLLGQSTLTNPRNNTIELRYQRPKNHTSLGIIYQIEFSTSLENDSWSKVSGASVGTPPTAPIDARKDWAIMNVPTSGSRTFFRIRLISPTP</sequence>
<keyword evidence="4" id="KW-0378">Hydrolase</keyword>
<organism evidence="7 8">
    <name type="scientific">Oceaniferula marina</name>
    <dbReference type="NCBI Taxonomy" id="2748318"/>
    <lineage>
        <taxon>Bacteria</taxon>
        <taxon>Pseudomonadati</taxon>
        <taxon>Verrucomicrobiota</taxon>
        <taxon>Verrucomicrobiia</taxon>
        <taxon>Verrucomicrobiales</taxon>
        <taxon>Verrucomicrobiaceae</taxon>
        <taxon>Oceaniferula</taxon>
    </lineage>
</organism>
<dbReference type="InterPro" id="IPR000933">
    <property type="entry name" value="Glyco_hydro_29"/>
</dbReference>
<feature type="domain" description="Glycoside hydrolase family 29 N-terminal" evidence="6">
    <location>
        <begin position="2"/>
        <end position="337"/>
    </location>
</feature>
<dbReference type="PROSITE" id="PS00018">
    <property type="entry name" value="EF_HAND_1"/>
    <property type="match status" value="1"/>
</dbReference>
<dbReference type="GO" id="GO:0000272">
    <property type="term" value="P:polysaccharide catabolic process"/>
    <property type="evidence" value="ECO:0007669"/>
    <property type="project" value="InterPro"/>
</dbReference>
<reference evidence="7 8" key="1">
    <citation type="submission" date="2020-07" db="EMBL/GenBank/DDBJ databases">
        <title>Roseicoccus Jingziensis gen. nov., sp. nov., isolated from coastal seawater.</title>
        <authorList>
            <person name="Feng X."/>
        </authorList>
    </citation>
    <scope>NUCLEOTIDE SEQUENCE [LARGE SCALE GENOMIC DNA]</scope>
    <source>
        <strain evidence="7 8">N1E253</strain>
    </source>
</reference>
<dbReference type="InterPro" id="IPR057739">
    <property type="entry name" value="Glyco_hydro_29_N"/>
</dbReference>
<dbReference type="Pfam" id="PF22633">
    <property type="entry name" value="F5_F8_type_C_2"/>
    <property type="match status" value="1"/>
</dbReference>
<dbReference type="Gene3D" id="2.60.120.260">
    <property type="entry name" value="Galactose-binding domain-like"/>
    <property type="match status" value="1"/>
</dbReference>